<keyword evidence="2" id="KW-0804">Transcription</keyword>
<dbReference type="AlphaFoldDB" id="A0A8J3C1K6"/>
<comment type="caution">
    <text evidence="5">The sequence shown here is derived from an EMBL/GenBank/DDBJ whole genome shotgun (WGS) entry which is preliminary data.</text>
</comment>
<gene>
    <name evidence="5" type="ORF">GCM10012284_34630</name>
</gene>
<evidence type="ECO:0000313" key="6">
    <source>
        <dbReference type="Proteomes" id="UP000656042"/>
    </source>
</evidence>
<proteinExistence type="predicted"/>
<name>A0A8J3C1K6_9ACTN</name>
<keyword evidence="3" id="KW-0472">Membrane</keyword>
<dbReference type="Proteomes" id="UP000656042">
    <property type="component" value="Unassembled WGS sequence"/>
</dbReference>
<feature type="transmembrane region" description="Helical" evidence="3">
    <location>
        <begin position="162"/>
        <end position="182"/>
    </location>
</feature>
<dbReference type="InterPro" id="IPR027383">
    <property type="entry name" value="Znf_put"/>
</dbReference>
<evidence type="ECO:0000256" key="1">
    <source>
        <dbReference type="ARBA" id="ARBA00023015"/>
    </source>
</evidence>
<feature type="domain" description="Putative zinc-finger" evidence="4">
    <location>
        <begin position="1"/>
        <end position="29"/>
    </location>
</feature>
<dbReference type="InterPro" id="IPR041916">
    <property type="entry name" value="Anti_sigma_zinc_sf"/>
</dbReference>
<evidence type="ECO:0000259" key="4">
    <source>
        <dbReference type="Pfam" id="PF13490"/>
    </source>
</evidence>
<evidence type="ECO:0000256" key="3">
    <source>
        <dbReference type="SAM" id="Phobius"/>
    </source>
</evidence>
<keyword evidence="1" id="KW-0805">Transcription regulation</keyword>
<keyword evidence="3" id="KW-0812">Transmembrane</keyword>
<dbReference type="Gene3D" id="1.10.10.1320">
    <property type="entry name" value="Anti-sigma factor, zinc-finger domain"/>
    <property type="match status" value="1"/>
</dbReference>
<sequence>MLSAQLDSEDDPADRPLVDEHLAGCAACRTWLDRAAMVNRLTRTGAVADMPDLSAAVLAALPADTGRGTRPSSGGADGRLRRFGAMVARIPLGAMVARIPLGAVTRWRYALRRPSRAQLAAALYVALAVVGTAQLVLGLTQIGTGGGGGQIHDGMDAARGHLWHESAAWNVAVGAGYLFLALRRGRPSALVPTLTVFVGTLVLLSLNDLTAHRVNGTRLISHGFLVMGYLLVVALARVAPDSARPPGRRIAAPWRASFPEPVADDDTSAVPKLRLVSRRRGPLSARRDGRRAA</sequence>
<feature type="transmembrane region" description="Helical" evidence="3">
    <location>
        <begin position="219"/>
        <end position="239"/>
    </location>
</feature>
<accession>A0A8J3C1K6</accession>
<reference evidence="5" key="2">
    <citation type="submission" date="2020-09" db="EMBL/GenBank/DDBJ databases">
        <authorList>
            <person name="Sun Q."/>
            <person name="Zhou Y."/>
        </authorList>
    </citation>
    <scope>NUCLEOTIDE SEQUENCE</scope>
    <source>
        <strain evidence="5">CGMCC 4.7299</strain>
    </source>
</reference>
<feature type="transmembrane region" description="Helical" evidence="3">
    <location>
        <begin position="121"/>
        <end position="142"/>
    </location>
</feature>
<feature type="transmembrane region" description="Helical" evidence="3">
    <location>
        <begin position="189"/>
        <end position="207"/>
    </location>
</feature>
<dbReference type="Pfam" id="PF13490">
    <property type="entry name" value="zf-HC2"/>
    <property type="match status" value="1"/>
</dbReference>
<evidence type="ECO:0000256" key="2">
    <source>
        <dbReference type="ARBA" id="ARBA00023163"/>
    </source>
</evidence>
<organism evidence="5 6">
    <name type="scientific">Mangrovihabitans endophyticus</name>
    <dbReference type="NCBI Taxonomy" id="1751298"/>
    <lineage>
        <taxon>Bacteria</taxon>
        <taxon>Bacillati</taxon>
        <taxon>Actinomycetota</taxon>
        <taxon>Actinomycetes</taxon>
        <taxon>Micromonosporales</taxon>
        <taxon>Micromonosporaceae</taxon>
        <taxon>Mangrovihabitans</taxon>
    </lineage>
</organism>
<protein>
    <submittedName>
        <fullName evidence="5">Membrane protein</fullName>
    </submittedName>
</protein>
<keyword evidence="3" id="KW-1133">Transmembrane helix</keyword>
<reference evidence="5" key="1">
    <citation type="journal article" date="2014" name="Int. J. Syst. Evol. Microbiol.">
        <title>Complete genome sequence of Corynebacterium casei LMG S-19264T (=DSM 44701T), isolated from a smear-ripened cheese.</title>
        <authorList>
            <consortium name="US DOE Joint Genome Institute (JGI-PGF)"/>
            <person name="Walter F."/>
            <person name="Albersmeier A."/>
            <person name="Kalinowski J."/>
            <person name="Ruckert C."/>
        </authorList>
    </citation>
    <scope>NUCLEOTIDE SEQUENCE</scope>
    <source>
        <strain evidence="5">CGMCC 4.7299</strain>
    </source>
</reference>
<dbReference type="EMBL" id="BMMX01000014">
    <property type="protein sequence ID" value="GGK97473.1"/>
    <property type="molecule type" value="Genomic_DNA"/>
</dbReference>
<evidence type="ECO:0000313" key="5">
    <source>
        <dbReference type="EMBL" id="GGK97473.1"/>
    </source>
</evidence>
<keyword evidence="6" id="KW-1185">Reference proteome</keyword>